<proteinExistence type="predicted"/>
<reference evidence="2 3" key="1">
    <citation type="journal article" date="2021" name="BMC Biol.">
        <title>Horizontally acquired antibacterial genes associated with adaptive radiation of ladybird beetles.</title>
        <authorList>
            <person name="Li H.S."/>
            <person name="Tang X.F."/>
            <person name="Huang Y.H."/>
            <person name="Xu Z.Y."/>
            <person name="Chen M.L."/>
            <person name="Du X.Y."/>
            <person name="Qiu B.Y."/>
            <person name="Chen P.T."/>
            <person name="Zhang W."/>
            <person name="Slipinski A."/>
            <person name="Escalona H.E."/>
            <person name="Waterhouse R.M."/>
            <person name="Zwick A."/>
            <person name="Pang H."/>
        </authorList>
    </citation>
    <scope>NUCLEOTIDE SEQUENCE [LARGE SCALE GENOMIC DNA]</scope>
    <source>
        <strain evidence="2">SYSU2018</strain>
    </source>
</reference>
<evidence type="ECO:0000313" key="3">
    <source>
        <dbReference type="Proteomes" id="UP001516400"/>
    </source>
</evidence>
<name>A0ABD2MH21_9CUCU</name>
<sequence length="106" mass="12714">MFGYIALHMRAVFRFWVLFKSSCCDGWMYLCTPKIYALQLLIRQFPALLWEILKFSAEDSSGYSFLTYYILIVLRKIEVFNEARLKEMCTLFLSEKLYSLQYFQSL</sequence>
<accession>A0ABD2MH21</accession>
<feature type="signal peptide" evidence="1">
    <location>
        <begin position="1"/>
        <end position="26"/>
    </location>
</feature>
<feature type="chain" id="PRO_5044742012" evidence="1">
    <location>
        <begin position="27"/>
        <end position="106"/>
    </location>
</feature>
<evidence type="ECO:0000256" key="1">
    <source>
        <dbReference type="SAM" id="SignalP"/>
    </source>
</evidence>
<dbReference type="AlphaFoldDB" id="A0ABD2MH21"/>
<keyword evidence="1" id="KW-0732">Signal</keyword>
<dbReference type="EMBL" id="JABFTP020000001">
    <property type="protein sequence ID" value="KAL3265630.1"/>
    <property type="molecule type" value="Genomic_DNA"/>
</dbReference>
<gene>
    <name evidence="2" type="ORF">HHI36_009835</name>
</gene>
<comment type="caution">
    <text evidence="2">The sequence shown here is derived from an EMBL/GenBank/DDBJ whole genome shotgun (WGS) entry which is preliminary data.</text>
</comment>
<protein>
    <submittedName>
        <fullName evidence="2">Uncharacterized protein</fullName>
    </submittedName>
</protein>
<evidence type="ECO:0000313" key="2">
    <source>
        <dbReference type="EMBL" id="KAL3265630.1"/>
    </source>
</evidence>
<organism evidence="2 3">
    <name type="scientific">Cryptolaemus montrouzieri</name>
    <dbReference type="NCBI Taxonomy" id="559131"/>
    <lineage>
        <taxon>Eukaryota</taxon>
        <taxon>Metazoa</taxon>
        <taxon>Ecdysozoa</taxon>
        <taxon>Arthropoda</taxon>
        <taxon>Hexapoda</taxon>
        <taxon>Insecta</taxon>
        <taxon>Pterygota</taxon>
        <taxon>Neoptera</taxon>
        <taxon>Endopterygota</taxon>
        <taxon>Coleoptera</taxon>
        <taxon>Polyphaga</taxon>
        <taxon>Cucujiformia</taxon>
        <taxon>Coccinelloidea</taxon>
        <taxon>Coccinellidae</taxon>
        <taxon>Scymninae</taxon>
        <taxon>Scymnini</taxon>
        <taxon>Cryptolaemus</taxon>
    </lineage>
</organism>
<keyword evidence="3" id="KW-1185">Reference proteome</keyword>
<dbReference type="Proteomes" id="UP001516400">
    <property type="component" value="Unassembled WGS sequence"/>
</dbReference>